<dbReference type="InterPro" id="IPR019734">
    <property type="entry name" value="TPR_rpt"/>
</dbReference>
<evidence type="ECO:0000259" key="1">
    <source>
        <dbReference type="Pfam" id="PF12770"/>
    </source>
</evidence>
<dbReference type="SUPFAM" id="SSF48452">
    <property type="entry name" value="TPR-like"/>
    <property type="match status" value="2"/>
</dbReference>
<name>A0AA46TH74_9ACTN</name>
<protein>
    <submittedName>
        <fullName evidence="2">CHAT domain-containing protein</fullName>
    </submittedName>
</protein>
<reference evidence="2" key="1">
    <citation type="submission" date="2022-01" db="EMBL/GenBank/DDBJ databases">
        <title>Nocardioidaceae gen. sp. A5X3R13.</title>
        <authorList>
            <person name="Lopez Marin M.A."/>
            <person name="Uhlik O."/>
        </authorList>
    </citation>
    <scope>NUCLEOTIDE SEQUENCE</scope>
    <source>
        <strain evidence="2">A5X3R13</strain>
    </source>
</reference>
<dbReference type="Proteomes" id="UP001164390">
    <property type="component" value="Chromosome"/>
</dbReference>
<dbReference type="AlphaFoldDB" id="A0AA46TH74"/>
<gene>
    <name evidence="2" type="ORF">L0C25_21550</name>
</gene>
<proteinExistence type="predicted"/>
<feature type="domain" description="CHAT" evidence="1">
    <location>
        <begin position="593"/>
        <end position="814"/>
    </location>
</feature>
<evidence type="ECO:0000313" key="2">
    <source>
        <dbReference type="EMBL" id="UYM05075.1"/>
    </source>
</evidence>
<accession>A0AA46TH74</accession>
<dbReference type="InterPro" id="IPR024983">
    <property type="entry name" value="CHAT_dom"/>
</dbReference>
<dbReference type="RefSeq" id="WP_271633843.1">
    <property type="nucleotide sequence ID" value="NZ_CP094970.1"/>
</dbReference>
<organism evidence="2 3">
    <name type="scientific">Solicola gregarius</name>
    <dbReference type="NCBI Taxonomy" id="2908642"/>
    <lineage>
        <taxon>Bacteria</taxon>
        <taxon>Bacillati</taxon>
        <taxon>Actinomycetota</taxon>
        <taxon>Actinomycetes</taxon>
        <taxon>Propionibacteriales</taxon>
        <taxon>Nocardioidaceae</taxon>
        <taxon>Solicola</taxon>
    </lineage>
</organism>
<sequence length="831" mass="88712">MEGHHRHDRDRTVALAALTASQLYGRARDDETAGRLTRAASLCQEALRRSPDDDLRTRIIVTLAYLDAERGDTDGGIARCEGVLAQPDHRGVERGRTLAQLGLLLMRRGDAGRALDAFRTAVPLLTGEDAYLTRLYLNRGNVYLQRLDLAAAEADFDRARDHARSAGAPPIAAKALHNRGYARLLRGELVGALDDMGRARETLAPLSAENLAVCDQDRAEVLLAAGLIDEAGEALRSSAGVFGRRRMRQQQAECELILARLQLLVGDRNGAERSARSAMRRFGAHGSHTWALRAEVTVHAAAVASGHAAPGTSSRCEEIAVALAAEGFLEPATRARLVAALAECRAGSIDETTALLAHVRLTAATSMSNRMLSARAHAELSLARGRRSRALAHLRGALDRLAVWQATFGSLDLQAASVIHGRACALLGLQCAVEDGSLATVLEWTERARSLAGRVPVVRPPSDPTAAEQLAELRALRTSAHRDSARVASLETAVRERLWSAGAPEPAEPVRVDELRERLHRDDGTYLTYFHAGKRLYGLGVTPGSERLVDLGPLPSTSELLDGLPADLAMVATRTSASMHAVLVSSIRMRLARISERLVGPFADLAGNGPVVLSATGELADVPWSMLPGLAGRPLTIARSATSWVRAPREVRVRRPGFVAGPNVERATHEVRRASSCWSGHEELTGDDATADGVRALAARVDLLHIAAHGRHNAQNPLFSALELADGPWFGYDIDHLARIPSTIVLSACELGRSGVSGGRETIGMTVAWLHAGSTCVIASPAPVNDDLACEVLARTHARLARGAAPSAALSAAVAEFPDEPIPLLCFGAGW</sequence>
<keyword evidence="3" id="KW-1185">Reference proteome</keyword>
<dbReference type="Pfam" id="PF12770">
    <property type="entry name" value="CHAT"/>
    <property type="match status" value="1"/>
</dbReference>
<evidence type="ECO:0000313" key="3">
    <source>
        <dbReference type="Proteomes" id="UP001164390"/>
    </source>
</evidence>
<dbReference type="Gene3D" id="1.25.40.10">
    <property type="entry name" value="Tetratricopeptide repeat domain"/>
    <property type="match status" value="2"/>
</dbReference>
<dbReference type="InterPro" id="IPR011990">
    <property type="entry name" value="TPR-like_helical_dom_sf"/>
</dbReference>
<dbReference type="SMART" id="SM00028">
    <property type="entry name" value="TPR"/>
    <property type="match status" value="4"/>
</dbReference>
<dbReference type="KEGG" id="sgrg:L0C25_21550"/>
<dbReference type="EMBL" id="CP094970">
    <property type="protein sequence ID" value="UYM05075.1"/>
    <property type="molecule type" value="Genomic_DNA"/>
</dbReference>